<dbReference type="Gene3D" id="3.30.160.240">
    <property type="entry name" value="Rv1738"/>
    <property type="match status" value="1"/>
</dbReference>
<accession>F8JT62</accession>
<dbReference type="HOGENOM" id="CLU_161984_2_0_11"/>
<dbReference type="EMBL" id="CP003219">
    <property type="protein sequence ID" value="AEW93010.1"/>
    <property type="molecule type" value="Genomic_DNA"/>
</dbReference>
<evidence type="ECO:0000313" key="2">
    <source>
        <dbReference type="Proteomes" id="UP000007842"/>
    </source>
</evidence>
<gene>
    <name evidence="1" type="ordered locus">SCATT_06390</name>
</gene>
<dbReference type="Pfam" id="PF08962">
    <property type="entry name" value="Rv2632c-like"/>
    <property type="match status" value="1"/>
</dbReference>
<accession>G8WTC7</accession>
<sequence length="89" mass="9814">MTHTSEWNADVFLVEDDDVTEAKVTLHTLNTALTGHGVAHRNPLDPQVPRIGDELATGRAFADLARQLIGTAQEDIDDNEELRRSAPPR</sequence>
<reference evidence="2" key="1">
    <citation type="submission" date="2011-12" db="EMBL/GenBank/DDBJ databases">
        <title>Complete genome sequence of Streptomyces cattleya strain DSM 46488.</title>
        <authorList>
            <person name="Ou H.-Y."/>
            <person name="Li P."/>
            <person name="Zhao C."/>
            <person name="O'Hagan D."/>
            <person name="Deng Z."/>
        </authorList>
    </citation>
    <scope>NUCLEOTIDE SEQUENCE [LARGE SCALE GENOMIC DNA]</scope>
    <source>
        <strain evidence="2">ATCC 35852 / DSM 46488 / JCM 4925 / NBRC 14057 / NRRL 8057</strain>
    </source>
</reference>
<dbReference type="InterPro" id="IPR038070">
    <property type="entry name" value="Rv2632c-like_sf"/>
</dbReference>
<evidence type="ECO:0008006" key="3">
    <source>
        <dbReference type="Google" id="ProtNLM"/>
    </source>
</evidence>
<dbReference type="KEGG" id="sct:SCAT_0632"/>
<name>F8JT62_STREN</name>
<dbReference type="PATRIC" id="fig|1003195.11.peg.2242"/>
<dbReference type="STRING" id="1003195.SCATT_06390"/>
<dbReference type="Proteomes" id="UP000007842">
    <property type="component" value="Chromosome"/>
</dbReference>
<dbReference type="InterPro" id="IPR015057">
    <property type="entry name" value="Rv2632c-like"/>
</dbReference>
<organism evidence="1 2">
    <name type="scientific">Streptantibioticus cattleyicolor (strain ATCC 35852 / DSM 46488 / JCM 4925 / NBRC 14057 / NRRL 8057)</name>
    <name type="common">Streptomyces cattleya</name>
    <dbReference type="NCBI Taxonomy" id="1003195"/>
    <lineage>
        <taxon>Bacteria</taxon>
        <taxon>Bacillati</taxon>
        <taxon>Actinomycetota</taxon>
        <taxon>Actinomycetes</taxon>
        <taxon>Kitasatosporales</taxon>
        <taxon>Streptomycetaceae</taxon>
        <taxon>Streptantibioticus</taxon>
    </lineage>
</organism>
<dbReference type="RefSeq" id="WP_014141408.1">
    <property type="nucleotide sequence ID" value="NC_016111.1"/>
</dbReference>
<dbReference type="OrthoDB" id="4828144at2"/>
<keyword evidence="2" id="KW-1185">Reference proteome</keyword>
<dbReference type="AlphaFoldDB" id="F8JT62"/>
<evidence type="ECO:0000313" key="1">
    <source>
        <dbReference type="EMBL" id="AEW93010.1"/>
    </source>
</evidence>
<dbReference type="KEGG" id="scy:SCATT_06390"/>
<proteinExistence type="predicted"/>
<dbReference type="SUPFAM" id="SSF143212">
    <property type="entry name" value="Rv2632c-like"/>
    <property type="match status" value="1"/>
</dbReference>
<protein>
    <recommendedName>
        <fullName evidence="3">DUF1876 domain-containing protein</fullName>
    </recommendedName>
</protein>